<organism evidence="2 3">
    <name type="scientific">Podospora australis</name>
    <dbReference type="NCBI Taxonomy" id="1536484"/>
    <lineage>
        <taxon>Eukaryota</taxon>
        <taxon>Fungi</taxon>
        <taxon>Dikarya</taxon>
        <taxon>Ascomycota</taxon>
        <taxon>Pezizomycotina</taxon>
        <taxon>Sordariomycetes</taxon>
        <taxon>Sordariomycetidae</taxon>
        <taxon>Sordariales</taxon>
        <taxon>Podosporaceae</taxon>
        <taxon>Podospora</taxon>
    </lineage>
</organism>
<keyword evidence="2" id="KW-0436">Ligase</keyword>
<accession>A0AAN7APF8</accession>
<dbReference type="EMBL" id="MU864353">
    <property type="protein sequence ID" value="KAK4192850.1"/>
    <property type="molecule type" value="Genomic_DNA"/>
</dbReference>
<sequence>MDSADSMLPSIEQDNEFFPIPAWSEPARKLVSARRISEMRTAPNGGKACHIDGWVVVVEPHRKKLFKVGDFVLFIEIDAFIPTTGCFWDFDSSCRTFCRGREGFRVRSKVYDPGSVLSQGCIYPLKHFPEIWVRYQGNIEKYGEEQATEDLLSRSFARFFGVTKWELDPQALEGTAIIGSKPSFIRLPGWHRIQDIEANIFSDLRKPPHLRRVWQVTEKLDGLSTAIYCVRTDSQWAATLPTLPEDYRNKHEKDMYRFGISDRKADYLNFFSNPQWAEAAASNVLKSLGEISRRSGFVNLAVVGEFVGHDIMKNTMGYPEGKHEFFAFDVCDIDTGNRMTPQQTEELCKDLNINFVPVLGYCTLDKCGKNTQELLSMAEEDVSRISGKLREGLVFKSIDGKHTAFKVISNKWLTQVEE</sequence>
<proteinExistence type="predicted"/>
<dbReference type="SUPFAM" id="SSF56091">
    <property type="entry name" value="DNA ligase/mRNA capping enzyme, catalytic domain"/>
    <property type="match status" value="1"/>
</dbReference>
<keyword evidence="3" id="KW-1185">Reference proteome</keyword>
<reference evidence="2" key="2">
    <citation type="submission" date="2023-05" db="EMBL/GenBank/DDBJ databases">
        <authorList>
            <consortium name="Lawrence Berkeley National Laboratory"/>
            <person name="Steindorff A."/>
            <person name="Hensen N."/>
            <person name="Bonometti L."/>
            <person name="Westerberg I."/>
            <person name="Brannstrom I.O."/>
            <person name="Guillou S."/>
            <person name="Cros-Aarteil S."/>
            <person name="Calhoun S."/>
            <person name="Haridas S."/>
            <person name="Kuo A."/>
            <person name="Mondo S."/>
            <person name="Pangilinan J."/>
            <person name="Riley R."/>
            <person name="Labutti K."/>
            <person name="Andreopoulos B."/>
            <person name="Lipzen A."/>
            <person name="Chen C."/>
            <person name="Yanf M."/>
            <person name="Daum C."/>
            <person name="Ng V."/>
            <person name="Clum A."/>
            <person name="Ohm R."/>
            <person name="Martin F."/>
            <person name="Silar P."/>
            <person name="Natvig D."/>
            <person name="Lalanne C."/>
            <person name="Gautier V."/>
            <person name="Ament-Velasquez S.L."/>
            <person name="Kruys A."/>
            <person name="Hutchinson M.I."/>
            <person name="Powell A.J."/>
            <person name="Barry K."/>
            <person name="Miller A.N."/>
            <person name="Grigoriev I.V."/>
            <person name="Debuchy R."/>
            <person name="Gladieux P."/>
            <person name="Thoren M.H."/>
            <person name="Johannesson H."/>
        </authorList>
    </citation>
    <scope>NUCLEOTIDE SEQUENCE</scope>
    <source>
        <strain evidence="2">PSN309</strain>
    </source>
</reference>
<name>A0AAN7APF8_9PEZI</name>
<dbReference type="Proteomes" id="UP001302126">
    <property type="component" value="Unassembled WGS sequence"/>
</dbReference>
<feature type="domain" description="RNA ligase" evidence="1">
    <location>
        <begin position="213"/>
        <end position="408"/>
    </location>
</feature>
<comment type="caution">
    <text evidence="2">The sequence shown here is derived from an EMBL/GenBank/DDBJ whole genome shotgun (WGS) entry which is preliminary data.</text>
</comment>
<evidence type="ECO:0000313" key="3">
    <source>
        <dbReference type="Proteomes" id="UP001302126"/>
    </source>
</evidence>
<dbReference type="Pfam" id="PF21189">
    <property type="entry name" value="PHA02142"/>
    <property type="match status" value="1"/>
</dbReference>
<gene>
    <name evidence="2" type="ORF">QBC35DRAFT_469710</name>
</gene>
<reference evidence="2" key="1">
    <citation type="journal article" date="2023" name="Mol. Phylogenet. Evol.">
        <title>Genome-scale phylogeny and comparative genomics of the fungal order Sordariales.</title>
        <authorList>
            <person name="Hensen N."/>
            <person name="Bonometti L."/>
            <person name="Westerberg I."/>
            <person name="Brannstrom I.O."/>
            <person name="Guillou S."/>
            <person name="Cros-Aarteil S."/>
            <person name="Calhoun S."/>
            <person name="Haridas S."/>
            <person name="Kuo A."/>
            <person name="Mondo S."/>
            <person name="Pangilinan J."/>
            <person name="Riley R."/>
            <person name="LaButti K."/>
            <person name="Andreopoulos B."/>
            <person name="Lipzen A."/>
            <person name="Chen C."/>
            <person name="Yan M."/>
            <person name="Daum C."/>
            <person name="Ng V."/>
            <person name="Clum A."/>
            <person name="Steindorff A."/>
            <person name="Ohm R.A."/>
            <person name="Martin F."/>
            <person name="Silar P."/>
            <person name="Natvig D.O."/>
            <person name="Lalanne C."/>
            <person name="Gautier V."/>
            <person name="Ament-Velasquez S.L."/>
            <person name="Kruys A."/>
            <person name="Hutchinson M.I."/>
            <person name="Powell A.J."/>
            <person name="Barry K."/>
            <person name="Miller A.N."/>
            <person name="Grigoriev I.V."/>
            <person name="Debuchy R."/>
            <person name="Gladieux P."/>
            <person name="Hiltunen Thoren M."/>
            <person name="Johannesson H."/>
        </authorList>
    </citation>
    <scope>NUCLEOTIDE SEQUENCE</scope>
    <source>
        <strain evidence="2">PSN309</strain>
    </source>
</reference>
<evidence type="ECO:0000259" key="1">
    <source>
        <dbReference type="Pfam" id="PF09414"/>
    </source>
</evidence>
<evidence type="ECO:0000313" key="2">
    <source>
        <dbReference type="EMBL" id="KAK4192850.1"/>
    </source>
</evidence>
<dbReference type="AlphaFoldDB" id="A0AAN7APF8"/>
<dbReference type="GO" id="GO:0016874">
    <property type="term" value="F:ligase activity"/>
    <property type="evidence" value="ECO:0007669"/>
    <property type="project" value="UniProtKB-KW"/>
</dbReference>
<dbReference type="Gene3D" id="3.30.470.30">
    <property type="entry name" value="DNA ligase/mRNA capping enzyme"/>
    <property type="match status" value="1"/>
</dbReference>
<dbReference type="Pfam" id="PF09414">
    <property type="entry name" value="RNA_ligase"/>
    <property type="match status" value="1"/>
</dbReference>
<protein>
    <submittedName>
        <fullName evidence="2">RNA ligase-domain-containing protein</fullName>
    </submittedName>
</protein>
<dbReference type="InterPro" id="IPR021122">
    <property type="entry name" value="RNA_ligase_dom_REL/Rnl2"/>
</dbReference>